<dbReference type="RefSeq" id="WP_119514548.1">
    <property type="nucleotide sequence ID" value="NZ_QXFK01000019.1"/>
</dbReference>
<organism evidence="1 2">
    <name type="scientific">Pelagerythrobacter aerophilus</name>
    <dbReference type="NCBI Taxonomy" id="2306995"/>
    <lineage>
        <taxon>Bacteria</taxon>
        <taxon>Pseudomonadati</taxon>
        <taxon>Pseudomonadota</taxon>
        <taxon>Alphaproteobacteria</taxon>
        <taxon>Sphingomonadales</taxon>
        <taxon>Erythrobacteraceae</taxon>
        <taxon>Pelagerythrobacter</taxon>
    </lineage>
</organism>
<reference evidence="1 2" key="1">
    <citation type="submission" date="2018-08" db="EMBL/GenBank/DDBJ databases">
        <title>Altererythrobacter sp.Ery1 and Ery12, the genome sequencing of novel strains in genus Alterythrobacter.</title>
        <authorList>
            <person name="Cheng H."/>
            <person name="Wu Y.-H."/>
            <person name="Fang C."/>
            <person name="Xu X.-W."/>
        </authorList>
    </citation>
    <scope>NUCLEOTIDE SEQUENCE [LARGE SCALE GENOMIC DNA]</scope>
    <source>
        <strain evidence="1 2">Ery1</strain>
    </source>
</reference>
<dbReference type="EMBL" id="QXFK01000019">
    <property type="protein sequence ID" value="RIV75622.1"/>
    <property type="molecule type" value="Genomic_DNA"/>
</dbReference>
<comment type="caution">
    <text evidence="1">The sequence shown here is derived from an EMBL/GenBank/DDBJ whole genome shotgun (WGS) entry which is preliminary data.</text>
</comment>
<dbReference type="OrthoDB" id="6059101at2"/>
<gene>
    <name evidence="1" type="ORF">D2V04_15120</name>
</gene>
<name>A0A418NCT3_9SPHN</name>
<evidence type="ECO:0000313" key="2">
    <source>
        <dbReference type="Proteomes" id="UP000285092"/>
    </source>
</evidence>
<evidence type="ECO:0000313" key="1">
    <source>
        <dbReference type="EMBL" id="RIV75622.1"/>
    </source>
</evidence>
<protein>
    <recommendedName>
        <fullName evidence="3">GNAT family N-acetyltransferase</fullName>
    </recommendedName>
</protein>
<accession>A0A418NCT3</accession>
<evidence type="ECO:0008006" key="3">
    <source>
        <dbReference type="Google" id="ProtNLM"/>
    </source>
</evidence>
<dbReference type="AlphaFoldDB" id="A0A418NCT3"/>
<keyword evidence="2" id="KW-1185">Reference proteome</keyword>
<dbReference type="Proteomes" id="UP000285092">
    <property type="component" value="Unassembled WGS sequence"/>
</dbReference>
<proteinExistence type="predicted"/>
<sequence length="243" mass="25701">MIVRRTLDATFLNEVANDPAVRPALGGEGELDLSEAVADPANLALVCSSGGFVLTPLSSGAYEVHSLFKPGQGTAPVRAMRAAQEWVFTRTDCVSIWSKVPKSNRAAKGLALAGGLRPMFEGDLLGFGPTEMVELPIMRWAMQSESLEKHGERFHALLEKAKRKAGSSLPTHAHDPAHERAVGAALLMFEHGQPQKGAAFYNTWAGVGGYSPLSLLSMSPVVVDAGDAIVGLGVAGVEVLLCR</sequence>